<protein>
    <submittedName>
        <fullName evidence="2">Uncharacterized protein</fullName>
    </submittedName>
</protein>
<dbReference type="AlphaFoldDB" id="A0A397UDZ7"/>
<feature type="non-terminal residue" evidence="2">
    <location>
        <position position="1"/>
    </location>
</feature>
<proteinExistence type="predicted"/>
<name>A0A397UDZ7_9GLOM</name>
<sequence length="114" mass="13440">ERQLHHDKELESESSTELTFEKRDDSNTYFYTRAIGEEQKGTRLRRVDPLRCGNICSKPDAMQNSNVSSLDSSYYIDLRGIKEPEIKARKKLEFSKSFFRISNHKGIRVCKFFR</sequence>
<gene>
    <name evidence="2" type="ORF">C2G38_2046046</name>
</gene>
<organism evidence="2 3">
    <name type="scientific">Gigaspora rosea</name>
    <dbReference type="NCBI Taxonomy" id="44941"/>
    <lineage>
        <taxon>Eukaryota</taxon>
        <taxon>Fungi</taxon>
        <taxon>Fungi incertae sedis</taxon>
        <taxon>Mucoromycota</taxon>
        <taxon>Glomeromycotina</taxon>
        <taxon>Glomeromycetes</taxon>
        <taxon>Diversisporales</taxon>
        <taxon>Gigasporaceae</taxon>
        <taxon>Gigaspora</taxon>
    </lineage>
</organism>
<accession>A0A397UDZ7</accession>
<evidence type="ECO:0000256" key="1">
    <source>
        <dbReference type="SAM" id="MobiDB-lite"/>
    </source>
</evidence>
<evidence type="ECO:0000313" key="3">
    <source>
        <dbReference type="Proteomes" id="UP000266673"/>
    </source>
</evidence>
<keyword evidence="3" id="KW-1185">Reference proteome</keyword>
<comment type="caution">
    <text evidence="2">The sequence shown here is derived from an EMBL/GenBank/DDBJ whole genome shotgun (WGS) entry which is preliminary data.</text>
</comment>
<reference evidence="2 3" key="1">
    <citation type="submission" date="2018-06" db="EMBL/GenBank/DDBJ databases">
        <title>Comparative genomics reveals the genomic features of Rhizophagus irregularis, R. cerebriforme, R. diaphanum and Gigaspora rosea, and their symbiotic lifestyle signature.</title>
        <authorList>
            <person name="Morin E."/>
            <person name="San Clemente H."/>
            <person name="Chen E.C.H."/>
            <person name="De La Providencia I."/>
            <person name="Hainaut M."/>
            <person name="Kuo A."/>
            <person name="Kohler A."/>
            <person name="Murat C."/>
            <person name="Tang N."/>
            <person name="Roy S."/>
            <person name="Loubradou J."/>
            <person name="Henrissat B."/>
            <person name="Grigoriev I.V."/>
            <person name="Corradi N."/>
            <person name="Roux C."/>
            <person name="Martin F.M."/>
        </authorList>
    </citation>
    <scope>NUCLEOTIDE SEQUENCE [LARGE SCALE GENOMIC DNA]</scope>
    <source>
        <strain evidence="2 3">DAOM 194757</strain>
    </source>
</reference>
<dbReference type="EMBL" id="QKWP01001664">
    <property type="protein sequence ID" value="RIB07388.1"/>
    <property type="molecule type" value="Genomic_DNA"/>
</dbReference>
<evidence type="ECO:0000313" key="2">
    <source>
        <dbReference type="EMBL" id="RIB07388.1"/>
    </source>
</evidence>
<dbReference type="Proteomes" id="UP000266673">
    <property type="component" value="Unassembled WGS sequence"/>
</dbReference>
<feature type="region of interest" description="Disordered" evidence="1">
    <location>
        <begin position="1"/>
        <end position="21"/>
    </location>
</feature>
<feature type="compositionally biased region" description="Basic and acidic residues" evidence="1">
    <location>
        <begin position="1"/>
        <end position="11"/>
    </location>
</feature>